<dbReference type="RefSeq" id="WP_013012105.1">
    <property type="nucleotide sequence ID" value="NC_013943.1"/>
</dbReference>
<accession>D4H6E4</accession>
<dbReference type="KEGG" id="dap:Dacet_2868"/>
<keyword evidence="2" id="KW-0346">Stress response</keyword>
<evidence type="ECO:0000256" key="1">
    <source>
        <dbReference type="ARBA" id="ARBA00022884"/>
    </source>
</evidence>
<dbReference type="Pfam" id="PF17209">
    <property type="entry name" value="Hfq"/>
    <property type="match status" value="2"/>
</dbReference>
<sequence length="171" mass="20059">MENSSTFHAQIEFVFMHNARTKKVPLMFIMKNKERFRGRVEDFDQYHIMIDDAEMKILLNKNDIATVAAAKTVVDIDFISKIYYSAHQGRHPRHTRPPMQDIFLNEVRKSRSPIISFLINGVKIRGSLIGFDNYTLLTSFEGRQQLVYKNTVSTIFPIYQHGEIIKYDNER</sequence>
<dbReference type="STRING" id="522772.Dacet_2868"/>
<evidence type="ECO:0000313" key="4">
    <source>
        <dbReference type="Proteomes" id="UP000002012"/>
    </source>
</evidence>
<evidence type="ECO:0000313" key="3">
    <source>
        <dbReference type="EMBL" id="ADD69618.1"/>
    </source>
</evidence>
<dbReference type="OrthoDB" id="9799751at2"/>
<dbReference type="GO" id="GO:0006355">
    <property type="term" value="P:regulation of DNA-templated transcription"/>
    <property type="evidence" value="ECO:0007669"/>
    <property type="project" value="InterPro"/>
</dbReference>
<name>D4H6E4_DENA2</name>
<dbReference type="eggNOG" id="COG1923">
    <property type="taxonomic scope" value="Bacteria"/>
</dbReference>
<organism evidence="3 4">
    <name type="scientific">Denitrovibrio acetiphilus (strain DSM 12809 / NBRC 114555 / N2460)</name>
    <dbReference type="NCBI Taxonomy" id="522772"/>
    <lineage>
        <taxon>Bacteria</taxon>
        <taxon>Pseudomonadati</taxon>
        <taxon>Deferribacterota</taxon>
        <taxon>Deferribacteres</taxon>
        <taxon>Deferribacterales</taxon>
        <taxon>Geovibrionaceae</taxon>
        <taxon>Denitrovibrio</taxon>
    </lineage>
</organism>
<dbReference type="EMBL" id="CP001968">
    <property type="protein sequence ID" value="ADD69618.1"/>
    <property type="molecule type" value="Genomic_DNA"/>
</dbReference>
<dbReference type="CDD" id="cd01716">
    <property type="entry name" value="Hfq"/>
    <property type="match status" value="1"/>
</dbReference>
<dbReference type="InParanoid" id="D4H6E4"/>
<dbReference type="GO" id="GO:0005829">
    <property type="term" value="C:cytosol"/>
    <property type="evidence" value="ECO:0007669"/>
    <property type="project" value="TreeGrafter"/>
</dbReference>
<dbReference type="Proteomes" id="UP000002012">
    <property type="component" value="Chromosome"/>
</dbReference>
<reference evidence="3 4" key="1">
    <citation type="journal article" date="2010" name="Stand. Genomic Sci.">
        <title>Complete genome sequence of Denitrovibrio acetiphilus type strain (N2460).</title>
        <authorList>
            <person name="Kiss H."/>
            <person name="Lang E."/>
            <person name="Lapidus A."/>
            <person name="Copeland A."/>
            <person name="Nolan M."/>
            <person name="Glavina Del Rio T."/>
            <person name="Chen F."/>
            <person name="Lucas S."/>
            <person name="Tice H."/>
            <person name="Cheng J.F."/>
            <person name="Han C."/>
            <person name="Goodwin L."/>
            <person name="Pitluck S."/>
            <person name="Liolios K."/>
            <person name="Pati A."/>
            <person name="Ivanova N."/>
            <person name="Mavromatis K."/>
            <person name="Chen A."/>
            <person name="Palaniappan K."/>
            <person name="Land M."/>
            <person name="Hauser L."/>
            <person name="Chang Y.J."/>
            <person name="Jeffries C.D."/>
            <person name="Detter J.C."/>
            <person name="Brettin T."/>
            <person name="Spring S."/>
            <person name="Rohde M."/>
            <person name="Goker M."/>
            <person name="Woyke T."/>
            <person name="Bristow J."/>
            <person name="Eisen J.A."/>
            <person name="Markowitz V."/>
            <person name="Hugenholtz P."/>
            <person name="Kyrpides N.C."/>
            <person name="Klenk H.P."/>
        </authorList>
    </citation>
    <scope>NUCLEOTIDE SEQUENCE [LARGE SCALE GENOMIC DNA]</scope>
    <source>
        <strain evidence="4">DSM 12809 / NBRC 114555 / N2460</strain>
    </source>
</reference>
<evidence type="ECO:0000256" key="2">
    <source>
        <dbReference type="ARBA" id="ARBA00023016"/>
    </source>
</evidence>
<dbReference type="PANTHER" id="PTHR34772">
    <property type="entry name" value="RNA-BINDING PROTEIN HFQ"/>
    <property type="match status" value="1"/>
</dbReference>
<dbReference type="GO" id="GO:0045974">
    <property type="term" value="P:regulation of translation, ncRNA-mediated"/>
    <property type="evidence" value="ECO:0007669"/>
    <property type="project" value="TreeGrafter"/>
</dbReference>
<dbReference type="InterPro" id="IPR010920">
    <property type="entry name" value="LSM_dom_sf"/>
</dbReference>
<keyword evidence="1" id="KW-0694">RNA-binding</keyword>
<keyword evidence="4" id="KW-1185">Reference proteome</keyword>
<dbReference type="GO" id="GO:0003723">
    <property type="term" value="F:RNA binding"/>
    <property type="evidence" value="ECO:0007669"/>
    <property type="project" value="UniProtKB-KW"/>
</dbReference>
<dbReference type="PaxDb" id="522772-Dacet_2868"/>
<dbReference type="GO" id="GO:0043487">
    <property type="term" value="P:regulation of RNA stability"/>
    <property type="evidence" value="ECO:0007669"/>
    <property type="project" value="TreeGrafter"/>
</dbReference>
<dbReference type="Gene3D" id="2.30.30.100">
    <property type="match status" value="2"/>
</dbReference>
<dbReference type="HOGENOM" id="CLU_113688_0_0_0"/>
<gene>
    <name evidence="3" type="ordered locus">Dacet_2868</name>
</gene>
<dbReference type="AlphaFoldDB" id="D4H6E4"/>
<dbReference type="PANTHER" id="PTHR34772:SF1">
    <property type="entry name" value="RNA-BINDING PROTEIN HFQ"/>
    <property type="match status" value="1"/>
</dbReference>
<protein>
    <submittedName>
        <fullName evidence="3">RNA chaperone Hfq</fullName>
    </submittedName>
</protein>
<dbReference type="SUPFAM" id="SSF50182">
    <property type="entry name" value="Sm-like ribonucleoproteins"/>
    <property type="match status" value="2"/>
</dbReference>
<dbReference type="InterPro" id="IPR005001">
    <property type="entry name" value="Hfq"/>
</dbReference>
<dbReference type="NCBIfam" id="TIGR02383">
    <property type="entry name" value="Hfq"/>
    <property type="match status" value="1"/>
</dbReference>
<proteinExistence type="predicted"/>